<name>A0A8H7W7E6_9HELO</name>
<dbReference type="EMBL" id="JAFJYH010000237">
    <property type="protein sequence ID" value="KAG4415063.1"/>
    <property type="molecule type" value="Genomic_DNA"/>
</dbReference>
<evidence type="ECO:0008006" key="3">
    <source>
        <dbReference type="Google" id="ProtNLM"/>
    </source>
</evidence>
<proteinExistence type="predicted"/>
<protein>
    <recommendedName>
        <fullName evidence="3">Fungal N-terminal domain-containing protein</fullName>
    </recommendedName>
</protein>
<keyword evidence="2" id="KW-1185">Reference proteome</keyword>
<evidence type="ECO:0000313" key="1">
    <source>
        <dbReference type="EMBL" id="KAG4415063.1"/>
    </source>
</evidence>
<dbReference type="Proteomes" id="UP000664132">
    <property type="component" value="Unassembled WGS sequence"/>
</dbReference>
<reference evidence="1" key="1">
    <citation type="submission" date="2021-02" db="EMBL/GenBank/DDBJ databases">
        <title>Genome sequence Cadophora malorum strain M34.</title>
        <authorList>
            <person name="Stefanovic E."/>
            <person name="Vu D."/>
            <person name="Scully C."/>
            <person name="Dijksterhuis J."/>
            <person name="Roader J."/>
            <person name="Houbraken J."/>
        </authorList>
    </citation>
    <scope>NUCLEOTIDE SEQUENCE</scope>
    <source>
        <strain evidence="1">M34</strain>
    </source>
</reference>
<comment type="caution">
    <text evidence="1">The sequence shown here is derived from an EMBL/GenBank/DDBJ whole genome shotgun (WGS) entry which is preliminary data.</text>
</comment>
<evidence type="ECO:0000313" key="2">
    <source>
        <dbReference type="Proteomes" id="UP000664132"/>
    </source>
</evidence>
<accession>A0A8H7W7E6</accession>
<gene>
    <name evidence="1" type="ORF">IFR04_011788</name>
</gene>
<organism evidence="1 2">
    <name type="scientific">Cadophora malorum</name>
    <dbReference type="NCBI Taxonomy" id="108018"/>
    <lineage>
        <taxon>Eukaryota</taxon>
        <taxon>Fungi</taxon>
        <taxon>Dikarya</taxon>
        <taxon>Ascomycota</taxon>
        <taxon>Pezizomycotina</taxon>
        <taxon>Leotiomycetes</taxon>
        <taxon>Helotiales</taxon>
        <taxon>Ploettnerulaceae</taxon>
        <taxon>Cadophora</taxon>
    </lineage>
</organism>
<sequence>MAEAFAIVGSTAAILQLSEFAGKVIYTAYSLYGSVSGHTITNDGIENSLGDNLLELLTKTKAKKAHSLRGSLKAGMNSVWKNGAMDDLRRELESCVNQIGLHLVAIFRSETGQKLEEILNANSSQKLETSQLRQALAEVALDQKLAVESLGFLNEIFSPSDPLPRRLNQNRILKALRFEAMECRYENVSSSTTNTFEWCLEDMEVPKSHPGLKISSREWLIRGTGVYHISERPGAINSTLMNFIVEHENTEECCLLSQANF</sequence>
<dbReference type="AlphaFoldDB" id="A0A8H7W7E6"/>
<dbReference type="OrthoDB" id="3563597at2759"/>